<name>A0ABQ4XDA0_9ASTR</name>
<reference evidence="1" key="2">
    <citation type="submission" date="2022-01" db="EMBL/GenBank/DDBJ databases">
        <authorList>
            <person name="Yamashiro T."/>
            <person name="Shiraishi A."/>
            <person name="Satake H."/>
            <person name="Nakayama K."/>
        </authorList>
    </citation>
    <scope>NUCLEOTIDE SEQUENCE</scope>
</reference>
<dbReference type="Proteomes" id="UP001151760">
    <property type="component" value="Unassembled WGS sequence"/>
</dbReference>
<keyword evidence="2" id="KW-1185">Reference proteome</keyword>
<gene>
    <name evidence="1" type="ORF">Tco_0677815</name>
</gene>
<sequence length="172" mass="19567">MDVMTTRMCAHGVGSLGYARVLVEANAKKGLNDNINVLYKDKINGEQFVKKVRVEYDWKPPVCSHCGGVGNRKEKINEDVRSTANKFSMLQDIEEEHFRIRLSNKEKDEYSKKKNVVDEDTDDETDIELDEHDVYIHKNGTAKFMTANEVSGLGSDLLEKSNHGSEYSSLEY</sequence>
<evidence type="ECO:0000313" key="2">
    <source>
        <dbReference type="Proteomes" id="UP001151760"/>
    </source>
</evidence>
<accession>A0ABQ4XDA0</accession>
<comment type="caution">
    <text evidence="1">The sequence shown here is derived from an EMBL/GenBank/DDBJ whole genome shotgun (WGS) entry which is preliminary data.</text>
</comment>
<organism evidence="1 2">
    <name type="scientific">Tanacetum coccineum</name>
    <dbReference type="NCBI Taxonomy" id="301880"/>
    <lineage>
        <taxon>Eukaryota</taxon>
        <taxon>Viridiplantae</taxon>
        <taxon>Streptophyta</taxon>
        <taxon>Embryophyta</taxon>
        <taxon>Tracheophyta</taxon>
        <taxon>Spermatophyta</taxon>
        <taxon>Magnoliopsida</taxon>
        <taxon>eudicotyledons</taxon>
        <taxon>Gunneridae</taxon>
        <taxon>Pentapetalae</taxon>
        <taxon>asterids</taxon>
        <taxon>campanulids</taxon>
        <taxon>Asterales</taxon>
        <taxon>Asteraceae</taxon>
        <taxon>Asteroideae</taxon>
        <taxon>Anthemideae</taxon>
        <taxon>Anthemidinae</taxon>
        <taxon>Tanacetum</taxon>
    </lineage>
</organism>
<evidence type="ECO:0000313" key="1">
    <source>
        <dbReference type="EMBL" id="GJS63251.1"/>
    </source>
</evidence>
<dbReference type="EMBL" id="BQNB010009417">
    <property type="protein sequence ID" value="GJS63251.1"/>
    <property type="molecule type" value="Genomic_DNA"/>
</dbReference>
<protein>
    <submittedName>
        <fullName evidence="1">Uncharacterized protein</fullName>
    </submittedName>
</protein>
<reference evidence="1" key="1">
    <citation type="journal article" date="2022" name="Int. J. Mol. Sci.">
        <title>Draft Genome of Tanacetum Coccineum: Genomic Comparison of Closely Related Tanacetum-Family Plants.</title>
        <authorList>
            <person name="Yamashiro T."/>
            <person name="Shiraishi A."/>
            <person name="Nakayama K."/>
            <person name="Satake H."/>
        </authorList>
    </citation>
    <scope>NUCLEOTIDE SEQUENCE</scope>
</reference>
<proteinExistence type="predicted"/>